<feature type="binding site" evidence="2">
    <location>
        <position position="68"/>
    </location>
    <ligand>
        <name>S-adenosyl-L-methionine</name>
        <dbReference type="ChEBI" id="CHEBI:59789"/>
    </ligand>
</feature>
<dbReference type="EC" id="2.1.1.187" evidence="5"/>
<keyword evidence="6" id="KW-1185">Reference proteome</keyword>
<dbReference type="Gene3D" id="3.40.50.150">
    <property type="entry name" value="Vaccinia Virus protein VP39"/>
    <property type="match status" value="1"/>
</dbReference>
<dbReference type="InterPro" id="IPR025714">
    <property type="entry name" value="Methyltranfer_dom"/>
</dbReference>
<dbReference type="GO" id="GO:0046872">
    <property type="term" value="F:metal ion binding"/>
    <property type="evidence" value="ECO:0007669"/>
    <property type="project" value="UniProtKB-KW"/>
</dbReference>
<reference evidence="5 6" key="1">
    <citation type="submission" date="2018-09" db="EMBL/GenBank/DDBJ databases">
        <authorList>
            <person name="Wang F."/>
        </authorList>
    </citation>
    <scope>NUCLEOTIDE SEQUENCE [LARGE SCALE GENOMIC DNA]</scope>
    <source>
        <strain evidence="5 6">PLHSC7-2</strain>
    </source>
</reference>
<gene>
    <name evidence="5" type="ORF">D1Z90_03420</name>
</gene>
<comment type="caution">
    <text evidence="5">The sequence shown here is derived from an EMBL/GenBank/DDBJ whole genome shotgun (WGS) entry which is preliminary data.</text>
</comment>
<dbReference type="NCBIfam" id="NF008300">
    <property type="entry name" value="PRK11088.1"/>
    <property type="match status" value="1"/>
</dbReference>
<dbReference type="AlphaFoldDB" id="A0A418YIR5"/>
<dbReference type="PANTHER" id="PTHR43460">
    <property type="entry name" value="METHYLTRANSFERASE"/>
    <property type="match status" value="1"/>
</dbReference>
<keyword evidence="5" id="KW-0489">Methyltransferase</keyword>
<keyword evidence="2" id="KW-0949">S-adenosyl-L-methionine</keyword>
<proteinExistence type="predicted"/>
<name>A0A418YIR5_9GAMM</name>
<keyword evidence="5" id="KW-0808">Transferase</keyword>
<evidence type="ECO:0000259" key="3">
    <source>
        <dbReference type="Pfam" id="PF13847"/>
    </source>
</evidence>
<dbReference type="PIRSF" id="PIRSF018249">
    <property type="entry name" value="MyrA_prd"/>
    <property type="match status" value="1"/>
</dbReference>
<feature type="domain" description="23S rRNA (guanine(745)-N(1))-methyltransferase N-terminal" evidence="4">
    <location>
        <begin position="4"/>
        <end position="46"/>
    </location>
</feature>
<dbReference type="Pfam" id="PF13847">
    <property type="entry name" value="Methyltransf_31"/>
    <property type="match status" value="1"/>
</dbReference>
<dbReference type="Pfam" id="PF21302">
    <property type="entry name" value="Zn_ribbon_RlmA"/>
    <property type="match status" value="1"/>
</dbReference>
<feature type="binding site" evidence="2">
    <location>
        <position position="184"/>
    </location>
    <ligand>
        <name>S-adenosyl-L-methionine</name>
        <dbReference type="ChEBI" id="CHEBI:59789"/>
    </ligand>
</feature>
<accession>A0A418YIR5</accession>
<reference evidence="5 6" key="2">
    <citation type="submission" date="2019-01" db="EMBL/GenBank/DDBJ databases">
        <title>Motilimonas pumilus sp. nov., isolated from the gut of sea cucumber (Apostichopus japonicus).</title>
        <authorList>
            <person name="Wang F.-Q."/>
            <person name="Ren L.-H."/>
            <person name="Lin Y.-W."/>
            <person name="Sun G.-H."/>
            <person name="Du Z.-J."/>
            <person name="Zhao J.-X."/>
            <person name="Liu X.-J."/>
            <person name="Liu L.-J."/>
        </authorList>
    </citation>
    <scope>NUCLEOTIDE SEQUENCE [LARGE SCALE GENOMIC DNA]</scope>
    <source>
        <strain evidence="5 6">PLHSC7-2</strain>
    </source>
</reference>
<evidence type="ECO:0000259" key="4">
    <source>
        <dbReference type="Pfam" id="PF21302"/>
    </source>
</evidence>
<feature type="binding site" evidence="1">
    <location>
        <position position="22"/>
    </location>
    <ligand>
        <name>Zn(2+)</name>
        <dbReference type="ChEBI" id="CHEBI:29105"/>
    </ligand>
</feature>
<dbReference type="InterPro" id="IPR048647">
    <property type="entry name" value="RlmA_N"/>
</dbReference>
<dbReference type="EMBL" id="QZCH01000002">
    <property type="protein sequence ID" value="RJG50543.1"/>
    <property type="molecule type" value="Genomic_DNA"/>
</dbReference>
<feature type="binding site" evidence="1">
    <location>
        <position position="9"/>
    </location>
    <ligand>
        <name>Zn(2+)</name>
        <dbReference type="ChEBI" id="CHEBI:29105"/>
    </ligand>
</feature>
<protein>
    <submittedName>
        <fullName evidence="5">23S rRNA (Guanine(745)-N(1))-methyltransferase</fullName>
        <ecNumber evidence="5">2.1.1.187</ecNumber>
    </submittedName>
</protein>
<dbReference type="OrthoDB" id="108476at2"/>
<evidence type="ECO:0000256" key="2">
    <source>
        <dbReference type="PIRSR" id="PIRSR018249-2"/>
    </source>
</evidence>
<dbReference type="CDD" id="cd02440">
    <property type="entry name" value="AdoMet_MTases"/>
    <property type="match status" value="1"/>
</dbReference>
<dbReference type="GO" id="GO:0052911">
    <property type="term" value="F:23S rRNA (guanine(745)-N(1))-methyltransferase activity"/>
    <property type="evidence" value="ECO:0007669"/>
    <property type="project" value="UniProtKB-EC"/>
</dbReference>
<dbReference type="InterPro" id="IPR052939">
    <property type="entry name" value="23S_rRNA_MeTrnsfrase_RlmA"/>
</dbReference>
<evidence type="ECO:0000313" key="6">
    <source>
        <dbReference type="Proteomes" id="UP000283255"/>
    </source>
</evidence>
<evidence type="ECO:0000256" key="1">
    <source>
        <dbReference type="PIRSR" id="PIRSR018249-1"/>
    </source>
</evidence>
<feature type="binding site" evidence="1">
    <location>
        <position position="6"/>
    </location>
    <ligand>
        <name>Zn(2+)</name>
        <dbReference type="ChEBI" id="CHEBI:29105"/>
    </ligand>
</feature>
<sequence length="269" mass="30380">MTMYLCPLCQSPLQREAKMARCQHNHCFDYAKEGYLNLLPVNKKKSADPGDNKQMMQARRDFLNAGHYQVLAEQLSDICRRTLPQASQLLDIGCGEGYYTQYLSQAFPEGSQSYGLDISKSAIKFAARRAKQTQFCVASAYDLPFAANSFDLVCRIYAPSQASELARVIKPQGYLLTVSPGAEHLFQLKQQIYQQAEMHDESAASIDGFTLQHQQQLKHRLHLTQSQDISNLLEMTPFAWKLSPEQKAGIAQQPLTLDIAFNIELHQKS</sequence>
<evidence type="ECO:0000313" key="5">
    <source>
        <dbReference type="EMBL" id="RJG50543.1"/>
    </source>
</evidence>
<dbReference type="PANTHER" id="PTHR43460:SF1">
    <property type="entry name" value="METHYLTRANSFERASE TYPE 11 DOMAIN-CONTAINING PROTEIN"/>
    <property type="match status" value="1"/>
</dbReference>
<organism evidence="5 6">
    <name type="scientific">Motilimonas pumila</name>
    <dbReference type="NCBI Taxonomy" id="2303987"/>
    <lineage>
        <taxon>Bacteria</taxon>
        <taxon>Pseudomonadati</taxon>
        <taxon>Pseudomonadota</taxon>
        <taxon>Gammaproteobacteria</taxon>
        <taxon>Alteromonadales</taxon>
        <taxon>Alteromonadales genera incertae sedis</taxon>
        <taxon>Motilimonas</taxon>
    </lineage>
</organism>
<keyword evidence="1" id="KW-0862">Zinc</keyword>
<feature type="domain" description="Methyltransferase" evidence="3">
    <location>
        <begin position="87"/>
        <end position="204"/>
    </location>
</feature>
<dbReference type="InterPro" id="IPR029063">
    <property type="entry name" value="SAM-dependent_MTases_sf"/>
</dbReference>
<dbReference type="InterPro" id="IPR016718">
    <property type="entry name" value="rRNA_m1G-MeTrfase_A_prd"/>
</dbReference>
<feature type="binding site" evidence="1">
    <location>
        <position position="26"/>
    </location>
    <ligand>
        <name>Zn(2+)</name>
        <dbReference type="ChEBI" id="CHEBI:29105"/>
    </ligand>
</feature>
<keyword evidence="1" id="KW-0479">Metal-binding</keyword>
<dbReference type="Proteomes" id="UP000283255">
    <property type="component" value="Unassembled WGS sequence"/>
</dbReference>
<dbReference type="RefSeq" id="WP_119909344.1">
    <property type="nucleotide sequence ID" value="NZ_QZCH01000002.1"/>
</dbReference>
<dbReference type="SUPFAM" id="SSF53335">
    <property type="entry name" value="S-adenosyl-L-methionine-dependent methyltransferases"/>
    <property type="match status" value="1"/>
</dbReference>
<feature type="binding site" evidence="2">
    <location>
        <begin position="96"/>
        <end position="97"/>
    </location>
    <ligand>
        <name>S-adenosyl-L-methionine</name>
        <dbReference type="ChEBI" id="CHEBI:59789"/>
    </ligand>
</feature>